<dbReference type="SUPFAM" id="SSF55073">
    <property type="entry name" value="Nucleotide cyclase"/>
    <property type="match status" value="1"/>
</dbReference>
<dbReference type="InterPro" id="IPR029787">
    <property type="entry name" value="Nucleotide_cyclase"/>
</dbReference>
<evidence type="ECO:0000259" key="1">
    <source>
        <dbReference type="PROSITE" id="PS50125"/>
    </source>
</evidence>
<dbReference type="EMBL" id="WIND01000010">
    <property type="protein sequence ID" value="MSU90610.1"/>
    <property type="molecule type" value="Genomic_DNA"/>
</dbReference>
<sequence length="277" mass="29499">MSEDQRTQTVATLLNHWKGQIARQEVLNPTEPSFDFHDQPLPLRQIKFIELSPSRSLRLSVVSAFADLSGFTAYIDEAVKQGAVAEAVKALYVLRAEFQNVVEADFGGRKVRFIGDCIHAVLANGSGRTAEPRQSVATAVEAAAALHSSFAICQTALPNTRRLGLAIGLEHGVTPITRLGIRGVRSVRVASSVACCQSEKEQKALLTNGVRVGPRAFGLMPAAVLPLFDRHGSADVLDYDDVCAGSGKVAAAAATPAAVVRSPVVQSPHLGRAHFRG</sequence>
<keyword evidence="3" id="KW-1185">Reference proteome</keyword>
<dbReference type="Proteomes" id="UP000474957">
    <property type="component" value="Unassembled WGS sequence"/>
</dbReference>
<dbReference type="PROSITE" id="PS50125">
    <property type="entry name" value="GUANYLATE_CYCLASE_2"/>
    <property type="match status" value="1"/>
</dbReference>
<proteinExistence type="predicted"/>
<reference evidence="2 3" key="1">
    <citation type="submission" date="2019-10" db="EMBL/GenBank/DDBJ databases">
        <title>Cognatihalovulum marinum gen. nov. sp. nov., a new member of the family Rhodobacteraceae isolated from deep seawater of the Northwest Indian Ocean.</title>
        <authorList>
            <person name="Ruan C."/>
            <person name="Wang J."/>
            <person name="Zheng X."/>
            <person name="Song L."/>
            <person name="Zhu Y."/>
            <person name="Huang Y."/>
            <person name="Lu Z."/>
            <person name="Du W."/>
            <person name="Huang L."/>
            <person name="Dai X."/>
        </authorList>
    </citation>
    <scope>NUCLEOTIDE SEQUENCE [LARGE SCALE GENOMIC DNA]</scope>
    <source>
        <strain evidence="2 3">2CG4</strain>
    </source>
</reference>
<dbReference type="AlphaFoldDB" id="A0A6L5Z3G3"/>
<comment type="caution">
    <text evidence="2">The sequence shown here is derived from an EMBL/GenBank/DDBJ whole genome shotgun (WGS) entry which is preliminary data.</text>
</comment>
<feature type="domain" description="Guanylate cyclase" evidence="1">
    <location>
        <begin position="62"/>
        <end position="172"/>
    </location>
</feature>
<evidence type="ECO:0000313" key="2">
    <source>
        <dbReference type="EMBL" id="MSU90610.1"/>
    </source>
</evidence>
<dbReference type="InterPro" id="IPR001054">
    <property type="entry name" value="A/G_cyclase"/>
</dbReference>
<dbReference type="GO" id="GO:0004016">
    <property type="term" value="F:adenylate cyclase activity"/>
    <property type="evidence" value="ECO:0007669"/>
    <property type="project" value="UniProtKB-ARBA"/>
</dbReference>
<protein>
    <recommendedName>
        <fullName evidence="1">Guanylate cyclase domain-containing protein</fullName>
    </recommendedName>
</protein>
<organism evidence="2 3">
    <name type="scientific">Halovulum marinum</name>
    <dbReference type="NCBI Taxonomy" id="2662447"/>
    <lineage>
        <taxon>Bacteria</taxon>
        <taxon>Pseudomonadati</taxon>
        <taxon>Pseudomonadota</taxon>
        <taxon>Alphaproteobacteria</taxon>
        <taxon>Rhodobacterales</taxon>
        <taxon>Paracoccaceae</taxon>
        <taxon>Halovulum</taxon>
    </lineage>
</organism>
<evidence type="ECO:0000313" key="3">
    <source>
        <dbReference type="Proteomes" id="UP000474957"/>
    </source>
</evidence>
<dbReference type="Gene3D" id="3.30.70.1230">
    <property type="entry name" value="Nucleotide cyclase"/>
    <property type="match status" value="1"/>
</dbReference>
<name>A0A6L5Z3G3_9RHOB</name>
<accession>A0A6L5Z3G3</accession>
<dbReference type="GO" id="GO:0009190">
    <property type="term" value="P:cyclic nucleotide biosynthetic process"/>
    <property type="evidence" value="ECO:0007669"/>
    <property type="project" value="InterPro"/>
</dbReference>
<dbReference type="GO" id="GO:0035556">
    <property type="term" value="P:intracellular signal transduction"/>
    <property type="evidence" value="ECO:0007669"/>
    <property type="project" value="InterPro"/>
</dbReference>
<gene>
    <name evidence="2" type="ORF">GE300_13465</name>
</gene>